<keyword evidence="1" id="KW-0472">Membrane</keyword>
<keyword evidence="1" id="KW-0812">Transmembrane</keyword>
<gene>
    <name evidence="2" type="ORF">DME_LOCUS5256</name>
</gene>
<dbReference type="GO" id="GO:0005789">
    <property type="term" value="C:endoplasmic reticulum membrane"/>
    <property type="evidence" value="ECO:0007669"/>
    <property type="project" value="TreeGrafter"/>
</dbReference>
<keyword evidence="1" id="KW-1133">Transmembrane helix</keyword>
<evidence type="ECO:0000313" key="3">
    <source>
        <dbReference type="Proteomes" id="UP000038040"/>
    </source>
</evidence>
<reference evidence="5" key="1">
    <citation type="submission" date="2017-02" db="UniProtKB">
        <authorList>
            <consortium name="WormBaseParasite"/>
        </authorList>
    </citation>
    <scope>IDENTIFICATION</scope>
</reference>
<dbReference type="GO" id="GO:0006506">
    <property type="term" value="P:GPI anchor biosynthetic process"/>
    <property type="evidence" value="ECO:0007669"/>
    <property type="project" value="TreeGrafter"/>
</dbReference>
<reference evidence="2 4" key="2">
    <citation type="submission" date="2018-11" db="EMBL/GenBank/DDBJ databases">
        <authorList>
            <consortium name="Pathogen Informatics"/>
        </authorList>
    </citation>
    <scope>NUCLEOTIDE SEQUENCE [LARGE SCALE GENOMIC DNA]</scope>
</reference>
<protein>
    <submittedName>
        <fullName evidence="2 5">Uncharacterized protein</fullName>
    </submittedName>
</protein>
<dbReference type="InterPro" id="IPR039545">
    <property type="entry name" value="PGAP2"/>
</dbReference>
<dbReference type="STRING" id="318479.A0A0N4U2I9"/>
<evidence type="ECO:0000313" key="5">
    <source>
        <dbReference type="WBParaSite" id="DME_0000089601-mRNA-1"/>
    </source>
</evidence>
<feature type="transmembrane region" description="Helical" evidence="1">
    <location>
        <begin position="83"/>
        <end position="105"/>
    </location>
</feature>
<evidence type="ECO:0000313" key="2">
    <source>
        <dbReference type="EMBL" id="VDN55283.1"/>
    </source>
</evidence>
<name>A0A0N4U2I9_DRAME</name>
<organism evidence="3 5">
    <name type="scientific">Dracunculus medinensis</name>
    <name type="common">Guinea worm</name>
    <dbReference type="NCBI Taxonomy" id="318479"/>
    <lineage>
        <taxon>Eukaryota</taxon>
        <taxon>Metazoa</taxon>
        <taxon>Ecdysozoa</taxon>
        <taxon>Nematoda</taxon>
        <taxon>Chromadorea</taxon>
        <taxon>Rhabditida</taxon>
        <taxon>Spirurina</taxon>
        <taxon>Dracunculoidea</taxon>
        <taxon>Dracunculidae</taxon>
        <taxon>Dracunculus</taxon>
    </lineage>
</organism>
<dbReference type="AlphaFoldDB" id="A0A0N4U2I9"/>
<feature type="transmembrane region" description="Helical" evidence="1">
    <location>
        <begin position="141"/>
        <end position="165"/>
    </location>
</feature>
<dbReference type="WBParaSite" id="DME_0000089601-mRNA-1">
    <property type="protein sequence ID" value="DME_0000089601-mRNA-1"/>
    <property type="gene ID" value="DME_0000089601"/>
</dbReference>
<feature type="transmembrane region" description="Helical" evidence="1">
    <location>
        <begin position="172"/>
        <end position="190"/>
    </location>
</feature>
<dbReference type="PANTHER" id="PTHR12892">
    <property type="entry name" value="FGF RECEPTOR ACTIVATING PROTEIN 1"/>
    <property type="match status" value="1"/>
</dbReference>
<evidence type="ECO:0000313" key="4">
    <source>
        <dbReference type="Proteomes" id="UP000274756"/>
    </source>
</evidence>
<dbReference type="PANTHER" id="PTHR12892:SF15">
    <property type="entry name" value="POST-GPI ATTACHMENT TO PROTEINS FACTOR 2-LIKE"/>
    <property type="match status" value="1"/>
</dbReference>
<dbReference type="Proteomes" id="UP000038040">
    <property type="component" value="Unplaced"/>
</dbReference>
<keyword evidence="4" id="KW-1185">Reference proteome</keyword>
<evidence type="ECO:0000256" key="1">
    <source>
        <dbReference type="SAM" id="Phobius"/>
    </source>
</evidence>
<proteinExistence type="predicted"/>
<accession>A0A0N4U2I9</accession>
<dbReference type="Proteomes" id="UP000274756">
    <property type="component" value="Unassembled WGS sequence"/>
</dbReference>
<dbReference type="EMBL" id="UYYG01001152">
    <property type="protein sequence ID" value="VDN55283.1"/>
    <property type="molecule type" value="Genomic_DNA"/>
</dbReference>
<dbReference type="OrthoDB" id="5874654at2759"/>
<sequence>MEVYSPKDRKLYFICEEHARNNEQFFGKILRKNFTWLIGDHIAIFTLNFQILATTRSDKLGDKEALMAVDFFDRYIFGLNAKLAACLAALLPGIGCYICILYSFIVQSERISNYTTDGCPQIRNSLPPVSFMIGVWEPQKFIWQFVIFIHLPFRSLYPIVILLMYHAIGYGVWLLSFNFNMFFTLILHYITGLWRFTPKV</sequence>
<dbReference type="GO" id="GO:0000139">
    <property type="term" value="C:Golgi membrane"/>
    <property type="evidence" value="ECO:0007669"/>
    <property type="project" value="InterPro"/>
</dbReference>